<dbReference type="CDD" id="cd00082">
    <property type="entry name" value="HisKA"/>
    <property type="match status" value="1"/>
</dbReference>
<evidence type="ECO:0000313" key="18">
    <source>
        <dbReference type="EMBL" id="KAJ5155637.1"/>
    </source>
</evidence>
<dbReference type="InterPro" id="IPR003661">
    <property type="entry name" value="HisK_dim/P_dom"/>
</dbReference>
<evidence type="ECO:0000256" key="12">
    <source>
        <dbReference type="ARBA" id="ARBA00023136"/>
    </source>
</evidence>
<feature type="compositionally biased region" description="Low complexity" evidence="14">
    <location>
        <begin position="68"/>
        <end position="79"/>
    </location>
</feature>
<dbReference type="InterPro" id="IPR011009">
    <property type="entry name" value="Kinase-like_dom_sf"/>
</dbReference>
<evidence type="ECO:0000256" key="5">
    <source>
        <dbReference type="ARBA" id="ARBA00022553"/>
    </source>
</evidence>
<evidence type="ECO:0000256" key="13">
    <source>
        <dbReference type="PROSITE-ProRule" id="PRU00169"/>
    </source>
</evidence>
<evidence type="ECO:0000256" key="4">
    <source>
        <dbReference type="ARBA" id="ARBA00022475"/>
    </source>
</evidence>
<dbReference type="InterPro" id="IPR011990">
    <property type="entry name" value="TPR-like_helical_dom_sf"/>
</dbReference>
<evidence type="ECO:0000256" key="10">
    <source>
        <dbReference type="ARBA" id="ARBA00022840"/>
    </source>
</evidence>
<dbReference type="CDD" id="cd16922">
    <property type="entry name" value="HATPase_EvgS-ArcB-TorS-like"/>
    <property type="match status" value="1"/>
</dbReference>
<comment type="catalytic activity">
    <reaction evidence="1">
        <text>ATP + protein L-histidine = ADP + protein N-phospho-L-histidine.</text>
        <dbReference type="EC" id="2.7.13.3"/>
    </reaction>
</comment>
<evidence type="ECO:0000256" key="1">
    <source>
        <dbReference type="ARBA" id="ARBA00000085"/>
    </source>
</evidence>
<keyword evidence="8" id="KW-0547">Nucleotide-binding</keyword>
<dbReference type="SUPFAM" id="SSF47384">
    <property type="entry name" value="Homodimeric domain of signal transducing histidine kinase"/>
    <property type="match status" value="1"/>
</dbReference>
<dbReference type="SUPFAM" id="SSF52172">
    <property type="entry name" value="CheY-like"/>
    <property type="match status" value="1"/>
</dbReference>
<name>A0A9W9LH32_9EURO</name>
<dbReference type="InterPro" id="IPR004358">
    <property type="entry name" value="Sig_transdc_His_kin-like_C"/>
</dbReference>
<evidence type="ECO:0000259" key="15">
    <source>
        <dbReference type="PROSITE" id="PS50011"/>
    </source>
</evidence>
<dbReference type="GO" id="GO:0005886">
    <property type="term" value="C:plasma membrane"/>
    <property type="evidence" value="ECO:0007669"/>
    <property type="project" value="UniProtKB-SubCell"/>
</dbReference>
<dbReference type="SUPFAM" id="SSF52540">
    <property type="entry name" value="P-loop containing nucleoside triphosphate hydrolases"/>
    <property type="match status" value="1"/>
</dbReference>
<evidence type="ECO:0000256" key="11">
    <source>
        <dbReference type="ARBA" id="ARBA00022989"/>
    </source>
</evidence>
<keyword evidence="9" id="KW-0418">Kinase</keyword>
<keyword evidence="4" id="KW-1003">Cell membrane</keyword>
<evidence type="ECO:0000259" key="16">
    <source>
        <dbReference type="PROSITE" id="PS50109"/>
    </source>
</evidence>
<evidence type="ECO:0000256" key="2">
    <source>
        <dbReference type="ARBA" id="ARBA00004651"/>
    </source>
</evidence>
<reference evidence="18" key="2">
    <citation type="journal article" date="2023" name="IMA Fungus">
        <title>Comparative genomic study of the Penicillium genus elucidates a diverse pangenome and 15 lateral gene transfer events.</title>
        <authorList>
            <person name="Petersen C."/>
            <person name="Sorensen T."/>
            <person name="Nielsen M.R."/>
            <person name="Sondergaard T.E."/>
            <person name="Sorensen J.L."/>
            <person name="Fitzpatrick D.A."/>
            <person name="Frisvad J.C."/>
            <person name="Nielsen K.L."/>
        </authorList>
    </citation>
    <scope>NUCLEOTIDE SEQUENCE</scope>
    <source>
        <strain evidence="18">IBT 21917</strain>
    </source>
</reference>
<keyword evidence="12" id="KW-0472">Membrane</keyword>
<evidence type="ECO:0000256" key="6">
    <source>
        <dbReference type="ARBA" id="ARBA00022679"/>
    </source>
</evidence>
<dbReference type="SMART" id="SM00388">
    <property type="entry name" value="HisKA"/>
    <property type="match status" value="1"/>
</dbReference>
<dbReference type="InterPro" id="IPR003594">
    <property type="entry name" value="HATPase_dom"/>
</dbReference>
<dbReference type="GO" id="GO:0000155">
    <property type="term" value="F:phosphorelay sensor kinase activity"/>
    <property type="evidence" value="ECO:0007669"/>
    <property type="project" value="InterPro"/>
</dbReference>
<organism evidence="18 19">
    <name type="scientific">Penicillium capsulatum</name>
    <dbReference type="NCBI Taxonomy" id="69766"/>
    <lineage>
        <taxon>Eukaryota</taxon>
        <taxon>Fungi</taxon>
        <taxon>Dikarya</taxon>
        <taxon>Ascomycota</taxon>
        <taxon>Pezizomycotina</taxon>
        <taxon>Eurotiomycetes</taxon>
        <taxon>Eurotiomycetidae</taxon>
        <taxon>Eurotiales</taxon>
        <taxon>Aspergillaceae</taxon>
        <taxon>Penicillium</taxon>
    </lineage>
</organism>
<dbReference type="PANTHER" id="PTHR43047">
    <property type="entry name" value="TWO-COMPONENT HISTIDINE PROTEIN KINASE"/>
    <property type="match status" value="1"/>
</dbReference>
<evidence type="ECO:0000256" key="8">
    <source>
        <dbReference type="ARBA" id="ARBA00022741"/>
    </source>
</evidence>
<dbReference type="SUPFAM" id="SSF55781">
    <property type="entry name" value="GAF domain-like"/>
    <property type="match status" value="1"/>
</dbReference>
<dbReference type="SMART" id="SM00448">
    <property type="entry name" value="REC"/>
    <property type="match status" value="1"/>
</dbReference>
<dbReference type="InterPro" id="IPR041664">
    <property type="entry name" value="AAA_16"/>
</dbReference>
<protein>
    <recommendedName>
        <fullName evidence="3">histidine kinase</fullName>
        <ecNumber evidence="3">2.7.13.3</ecNumber>
    </recommendedName>
</protein>
<dbReference type="EC" id="2.7.13.3" evidence="3"/>
<evidence type="ECO:0000256" key="7">
    <source>
        <dbReference type="ARBA" id="ARBA00022692"/>
    </source>
</evidence>
<feature type="compositionally biased region" description="Polar residues" evidence="14">
    <location>
        <begin position="2325"/>
        <end position="2334"/>
    </location>
</feature>
<dbReference type="Gene3D" id="3.30.565.10">
    <property type="entry name" value="Histidine kinase-like ATPase, C-terminal domain"/>
    <property type="match status" value="1"/>
</dbReference>
<dbReference type="PROSITE" id="PS50011">
    <property type="entry name" value="PROTEIN_KINASE_DOM"/>
    <property type="match status" value="1"/>
</dbReference>
<feature type="compositionally biased region" description="Basic and acidic residues" evidence="14">
    <location>
        <begin position="2335"/>
        <end position="2347"/>
    </location>
</feature>
<comment type="caution">
    <text evidence="18">The sequence shown here is derived from an EMBL/GenBank/DDBJ whole genome shotgun (WGS) entry which is preliminary data.</text>
</comment>
<feature type="region of interest" description="Disordered" evidence="14">
    <location>
        <begin position="683"/>
        <end position="704"/>
    </location>
</feature>
<keyword evidence="10" id="KW-0067">ATP-binding</keyword>
<keyword evidence="11" id="KW-1133">Transmembrane helix</keyword>
<evidence type="ECO:0000259" key="17">
    <source>
        <dbReference type="PROSITE" id="PS50110"/>
    </source>
</evidence>
<feature type="region of interest" description="Disordered" evidence="14">
    <location>
        <begin position="449"/>
        <end position="469"/>
    </location>
</feature>
<dbReference type="Gene3D" id="1.10.510.10">
    <property type="entry name" value="Transferase(Phosphotransferase) domain 1"/>
    <property type="match status" value="1"/>
</dbReference>
<dbReference type="Gene3D" id="1.10.287.130">
    <property type="match status" value="1"/>
</dbReference>
<dbReference type="CDD" id="cd17546">
    <property type="entry name" value="REC_hyHK_CKI1_RcsC-like"/>
    <property type="match status" value="1"/>
</dbReference>
<feature type="region of interest" description="Disordered" evidence="14">
    <location>
        <begin position="502"/>
        <end position="577"/>
    </location>
</feature>
<dbReference type="SMART" id="SM00065">
    <property type="entry name" value="GAF"/>
    <property type="match status" value="1"/>
</dbReference>
<feature type="compositionally biased region" description="Polar residues" evidence="14">
    <location>
        <begin position="520"/>
        <end position="534"/>
    </location>
</feature>
<dbReference type="InterPro" id="IPR001789">
    <property type="entry name" value="Sig_transdc_resp-reg_receiver"/>
</dbReference>
<dbReference type="GO" id="GO:0009927">
    <property type="term" value="F:histidine phosphotransfer kinase activity"/>
    <property type="evidence" value="ECO:0007669"/>
    <property type="project" value="TreeGrafter"/>
</dbReference>
<comment type="subcellular location">
    <subcellularLocation>
        <location evidence="2">Cell membrane</location>
        <topology evidence="2">Multi-pass membrane protein</topology>
    </subcellularLocation>
</comment>
<keyword evidence="7" id="KW-0812">Transmembrane</keyword>
<dbReference type="SUPFAM" id="SSF56112">
    <property type="entry name" value="Protein kinase-like (PK-like)"/>
    <property type="match status" value="1"/>
</dbReference>
<dbReference type="InterPro" id="IPR003018">
    <property type="entry name" value="GAF"/>
</dbReference>
<gene>
    <name evidence="18" type="ORF">N7492_008440</name>
</gene>
<dbReference type="InterPro" id="IPR036890">
    <property type="entry name" value="HATPase_C_sf"/>
</dbReference>
<dbReference type="Pfam" id="PF13191">
    <property type="entry name" value="AAA_16"/>
    <property type="match status" value="1"/>
</dbReference>
<dbReference type="Pfam" id="PF00512">
    <property type="entry name" value="HisKA"/>
    <property type="match status" value="1"/>
</dbReference>
<dbReference type="Pfam" id="PF13185">
    <property type="entry name" value="GAF_2"/>
    <property type="match status" value="1"/>
</dbReference>
<dbReference type="PANTHER" id="PTHR43047:SF46">
    <property type="entry name" value="HISTIDINE KINASE_RESPONSE REGULATOR, PUTATIVE (AFU_ORTHOLOGUE AFUA_3G12550)-RELATED"/>
    <property type="match status" value="1"/>
</dbReference>
<dbReference type="PRINTS" id="PR00344">
    <property type="entry name" value="BCTRLSENSOR"/>
</dbReference>
<dbReference type="PROSITE" id="PS50109">
    <property type="entry name" value="HIS_KIN"/>
    <property type="match status" value="1"/>
</dbReference>
<dbReference type="Gene3D" id="3.40.50.2300">
    <property type="match status" value="1"/>
</dbReference>
<feature type="domain" description="Histidine kinase" evidence="16">
    <location>
        <begin position="1911"/>
        <end position="2134"/>
    </location>
</feature>
<feature type="region of interest" description="Disordered" evidence="14">
    <location>
        <begin position="67"/>
        <end position="109"/>
    </location>
</feature>
<dbReference type="OrthoDB" id="60033at2759"/>
<dbReference type="EMBL" id="JAPQKO010000006">
    <property type="protein sequence ID" value="KAJ5155637.1"/>
    <property type="molecule type" value="Genomic_DNA"/>
</dbReference>
<feature type="compositionally biased region" description="Polar residues" evidence="14">
    <location>
        <begin position="502"/>
        <end position="511"/>
    </location>
</feature>
<feature type="domain" description="Response regulatory" evidence="17">
    <location>
        <begin position="2174"/>
        <end position="2297"/>
    </location>
</feature>
<sequence>MIPEMENSPLFAEDLPLPPARLFERLGQLPGYTWDQSVEPFHSTYNHWHITGFRHAIDSDLSTPIATSSVGPASSGPSSLTRNSPRTELRPSARLSNRRASISETSSEISLSRGDQEQIWIPVVARVSTNVIRLEREFHMLRSIVQSSDPDCNHTVRPIDLIRLPPEPGDLGPLLVAIFESPGHDNLRDLVNFGPASFVAGSKGDNNTTPNEQVALPAFFDFAIGACDCLEILHYGIKTVHGEIRGDAFHFCGETGAVKLANVGNGARSFDNVLSEGWSSVSRELGAKYKLQFIAPEQTGRMPTEPDSRTDIYALGLFFWSMLVGKLPFEGSDPVDVVQSVLGKKLTPVSGKRMDIPDALSAVIQKMTQKGVHDRYHTISSVKRDLVQIAQLLGDGDSEALNNFEIAQRDVSSFFTLPSQMFGREKEYNLILNIVEKVNRRQSSAFAKAFTQSPGTSHALASNSSVSDSRVDSCDLASVSSDSGSFHLPPRAGSNISNYHVAQSMPTSEATVSPPRHGSMSGTQDTSSQTTPVSIPTKVKSSSHSRSSHNTDRDSQPSMHYSGLTEANTSTQKHKFNAKIRRSGRCEVITISGAAGIGKTDLLNRVQPTIRKMGYIAITRLDRAKRVPFEPFAKILASLLRQIFSERDVATDYHNSIRLALRSMWPTLHKVLDLPEQLMAPGAKYKPSSPKLSTPSPAVKSDVTEAGQPKRLNIPWLHQGQTSVEFFLSNAASNNMRLMDIFLEILRTICQFKLITVCLDDLEYADDETLDLVLNIIRLKLPCILVLTSRKDEIASDQIKTLFEMDSSNITRLVLHPLDESEIMEFVAATMHQESNPILTPLSAVIQEKSQGNPFYVRLMLETCYRKNCIWYSWKDSKWLFDLDRIFTEFVAPVYGEGLGLGFIIRRLQETPPAARSILVWGALLGSPFSFSLVQKLLTSEFLYSSEDDQDLDLTSPQNVSLVRQSPGDTIVGLQYLVQSNLLNTGRTDDDFKFGNDRLAQAALSLAEGRNVEKMHYIISQALMKYYHDHRSRYSMAHHVALASRTIKSRASRRIEYRRILWEAGQTAAQSGARPTALWYFRHCIALLQNSPWDDRNPDVYYDETMRLYIATAEMSWSQGQSDEALRLIDAVFAHGKDAVSKSRAWIIKAKIFAQLGDHHRSMEALLTCLDELGVHLRSPTTFEECDRAYMKLKSHLEGEDLETITNKPISKDPNLVTIGAVMAEAMAVTYWDDALTFYRMAIEMMNLHLFRGGFTQISIGCSHLAMITLSRFKDLVFGAKLSDFSLSLLERCPELWTQSRGSIVHNLYVSHLRVPLASTLPALETSLEASFTIGDPYISLISISSMAMTRLHLGQDMAQLEAFCVDTPEAIPLWTNDTRGGASILAVRQVARALQGKTDVHSADNVLSDEEHETKEYMAFLEANASNVDRPRDIYFGLAMIPLFLFGHHTKAIQVGTQLLETTHRLWSVRVSYIVYFYLSISLLSLHNDYPAQGYLDGKMDMIFEYKSEIDFARSCSDANYGMWALLLEALICEVRNDHSAATQAYEAAIDHCQIHGWQLEEALSLEMQGEFLVRRGAKRAARAIMQDAIAAWRAISADGKATMLTEKHEWLLKTATSAKTVDIGCQTVDSLLEITRDTVQEELTIPSHVEEEQRRQHWIDQNGAAGVESSMDISSVGLDIIDLSSILESSQVMSSELQIDKLFTKMLEIILESCNGSDFAVIATHFDEQGFAIAAAADTDKGQKSYPDGLPFSELESRMAQGISHYVMRTKEEVLVHNVLEDERFSNVNEAYQSNFPQGRSVIGLPIVQADHLLGVIHLEGKPNWFTQRNVVVLHLLCNQIGISLSNALLFREVRKVSAKNSSMVESQKRSLALARESEQKAKVAEAEAKHNVKLKEDAARAKSIFLANISHDLRTPMNGVIGLSELLKGTKLNKEQDEYVESIRVCADTLLTLINDILDFSKLEAGKMKISTVPLNLKETISEVIRALRYTHRERSLDTIEDLERVPPELVVLGDPVRLHQIFMNLLSNSYKFTPKGSITVKAKVVREGKGRVRLECSVSDTGIGIPEEQKARLFRPFSQADPSTERSYGGSGLGLSICKAIIEDVLGGAIWLESQSGVGTTVTFHLVFNKAPKKTAVKTAWSQDLSQAASSEDPRPAARDLTQIPRDQIRVCIAEDNPINQKIAVKFVNGLGLQCEAYSDGKQAVDALRARSNEGNPFHVVLMDVMMPTLDGYNATREIRRDPDPNVNEVLVIAMTASAIEGDREKCLQAGMNNYLPKPVRSPILSELLDHYLAPVPSYPRTRLVLREKGSRGSIGRDAGTPTSFSSSGSDEPKHPRPPTEEK</sequence>
<dbReference type="GO" id="GO:0005524">
    <property type="term" value="F:ATP binding"/>
    <property type="evidence" value="ECO:0007669"/>
    <property type="project" value="UniProtKB-KW"/>
</dbReference>
<dbReference type="SMART" id="SM00387">
    <property type="entry name" value="HATPase_c"/>
    <property type="match status" value="1"/>
</dbReference>
<dbReference type="Pfam" id="PF02518">
    <property type="entry name" value="HATPase_c"/>
    <property type="match status" value="1"/>
</dbReference>
<feature type="compositionally biased region" description="Low complexity" evidence="14">
    <location>
        <begin position="684"/>
        <end position="697"/>
    </location>
</feature>
<dbReference type="InterPro" id="IPR027417">
    <property type="entry name" value="P-loop_NTPase"/>
</dbReference>
<reference evidence="18" key="1">
    <citation type="submission" date="2022-11" db="EMBL/GenBank/DDBJ databases">
        <authorList>
            <person name="Petersen C."/>
        </authorList>
    </citation>
    <scope>NUCLEOTIDE SEQUENCE</scope>
    <source>
        <strain evidence="18">IBT 21917</strain>
    </source>
</reference>
<feature type="domain" description="Protein kinase" evidence="15">
    <location>
        <begin position="64"/>
        <end position="387"/>
    </location>
</feature>
<dbReference type="PROSITE" id="PS50110">
    <property type="entry name" value="RESPONSE_REGULATORY"/>
    <property type="match status" value="1"/>
</dbReference>
<evidence type="ECO:0000313" key="19">
    <source>
        <dbReference type="Proteomes" id="UP001146351"/>
    </source>
</evidence>
<keyword evidence="19" id="KW-1185">Reference proteome</keyword>
<dbReference type="Proteomes" id="UP001146351">
    <property type="component" value="Unassembled WGS sequence"/>
</dbReference>
<keyword evidence="5 13" id="KW-0597">Phosphoprotein</keyword>
<proteinExistence type="predicted"/>
<feature type="modified residue" description="4-aspartylphosphate" evidence="13">
    <location>
        <position position="2228"/>
    </location>
</feature>
<dbReference type="Pfam" id="PF00072">
    <property type="entry name" value="Response_reg"/>
    <property type="match status" value="1"/>
</dbReference>
<dbReference type="Gene3D" id="3.30.450.40">
    <property type="match status" value="1"/>
</dbReference>
<evidence type="ECO:0000256" key="9">
    <source>
        <dbReference type="ARBA" id="ARBA00022777"/>
    </source>
</evidence>
<keyword evidence="6" id="KW-0808">Transferase</keyword>
<dbReference type="FunFam" id="1.10.510.10:FF:000579">
    <property type="entry name" value="Sensor histidine kinase/response regulator, putative"/>
    <property type="match status" value="1"/>
</dbReference>
<dbReference type="FunFam" id="1.10.287.130:FF:000003">
    <property type="entry name" value="Histidine kinase"/>
    <property type="match status" value="1"/>
</dbReference>
<dbReference type="SUPFAM" id="SSF48452">
    <property type="entry name" value="TPR-like"/>
    <property type="match status" value="1"/>
</dbReference>
<dbReference type="InterPro" id="IPR005467">
    <property type="entry name" value="His_kinase_dom"/>
</dbReference>
<dbReference type="InterPro" id="IPR036097">
    <property type="entry name" value="HisK_dim/P_sf"/>
</dbReference>
<accession>A0A9W9LH32</accession>
<dbReference type="FunFam" id="3.30.565.10:FF:000010">
    <property type="entry name" value="Sensor histidine kinase RcsC"/>
    <property type="match status" value="1"/>
</dbReference>
<evidence type="ECO:0000256" key="14">
    <source>
        <dbReference type="SAM" id="MobiDB-lite"/>
    </source>
</evidence>
<dbReference type="FunFam" id="3.30.450.40:FF:000044">
    <property type="entry name" value="Putative sensor histidine kinase/response regulator"/>
    <property type="match status" value="1"/>
</dbReference>
<dbReference type="SUPFAM" id="SSF55874">
    <property type="entry name" value="ATPase domain of HSP90 chaperone/DNA topoisomerase II/histidine kinase"/>
    <property type="match status" value="1"/>
</dbReference>
<dbReference type="InterPro" id="IPR000719">
    <property type="entry name" value="Prot_kinase_dom"/>
</dbReference>
<feature type="compositionally biased region" description="Polar residues" evidence="14">
    <location>
        <begin position="449"/>
        <end position="461"/>
    </location>
</feature>
<dbReference type="FunFam" id="3.40.50.2300:FF:000285">
    <property type="entry name" value="Putative sensor histidine kinase/response regulator"/>
    <property type="match status" value="1"/>
</dbReference>
<dbReference type="InterPro" id="IPR029016">
    <property type="entry name" value="GAF-like_dom_sf"/>
</dbReference>
<evidence type="ECO:0000256" key="3">
    <source>
        <dbReference type="ARBA" id="ARBA00012438"/>
    </source>
</evidence>
<dbReference type="InterPro" id="IPR011006">
    <property type="entry name" value="CheY-like_superfamily"/>
</dbReference>
<feature type="region of interest" description="Disordered" evidence="14">
    <location>
        <begin position="2311"/>
        <end position="2347"/>
    </location>
</feature>